<protein>
    <submittedName>
        <fullName evidence="2">Uncharacterized protein</fullName>
    </submittedName>
</protein>
<dbReference type="InterPro" id="IPR045261">
    <property type="entry name" value="MORC_ATPase"/>
</dbReference>
<dbReference type="EMBL" id="CAWUPB010001199">
    <property type="protein sequence ID" value="CAK7357581.1"/>
    <property type="molecule type" value="Genomic_DNA"/>
</dbReference>
<keyword evidence="1" id="KW-0812">Transmembrane</keyword>
<dbReference type="AlphaFoldDB" id="A0AAV1SV22"/>
<dbReference type="PANTHER" id="PTHR23336:SF11">
    <property type="entry name" value="OS06G0622000 PROTEIN"/>
    <property type="match status" value="1"/>
</dbReference>
<dbReference type="Pfam" id="PF13589">
    <property type="entry name" value="HATPase_c_3"/>
    <property type="match status" value="1"/>
</dbReference>
<reference evidence="2 3" key="1">
    <citation type="submission" date="2024-01" db="EMBL/GenBank/DDBJ databases">
        <authorList>
            <person name="Waweru B."/>
        </authorList>
    </citation>
    <scope>NUCLEOTIDE SEQUENCE [LARGE SCALE GENOMIC DNA]</scope>
</reference>
<dbReference type="GO" id="GO:0005634">
    <property type="term" value="C:nucleus"/>
    <property type="evidence" value="ECO:0007669"/>
    <property type="project" value="TreeGrafter"/>
</dbReference>
<evidence type="ECO:0000313" key="3">
    <source>
        <dbReference type="Proteomes" id="UP001314170"/>
    </source>
</evidence>
<feature type="transmembrane region" description="Helical" evidence="1">
    <location>
        <begin position="21"/>
        <end position="39"/>
    </location>
</feature>
<dbReference type="SUPFAM" id="SSF55874">
    <property type="entry name" value="ATPase domain of HSP90 chaperone/DNA topoisomerase II/histidine kinase"/>
    <property type="match status" value="1"/>
</dbReference>
<evidence type="ECO:0000256" key="1">
    <source>
        <dbReference type="SAM" id="Phobius"/>
    </source>
</evidence>
<dbReference type="PANTHER" id="PTHR23336">
    <property type="entry name" value="ZINC FINGER CW-TYPE COILED-COIL DOMAIN PROTEIN 3"/>
    <property type="match status" value="1"/>
</dbReference>
<sequence>MALQVAGCLCIIWGNSRCCRLFVVLTMVLVCVIVFGLTFRNLTLGILAGRFINGRSEFGSSDDWQVPDKYLYILLTKDQKPICRALCRNPPAELDSSLYLLISRIRGSLFTFMVGYGLLYFELFLHLFGPLRWSLHDIVPRARVHILGDLPHCFLSPAPESPRDKFEWGRFFSYLQRKDSVGIAKVQSCEFYILPPDKGSNFSDVQVAYRVEKTCSGNDGQEHCEDNGSPSVRFQDTIEDQHGCVTAIETCRRRQPLTAKQVPPLDKNYARAHPSYLETLGQVHYAWIFGAIAELVDNSRDAEATRLDISIEEIYSKRAGKEIPMLSVIDDGHGLTHQEVEKMVCFGHKKPDADDPNRIGRFGVGFKTGAMRLGRDALVITQTDDSRSIAFLSQSLNEGKDNLEIPIVSYRRKGQFMEVDTSVQSEALAKYNLKAIKEFSPFDKYLIGGKAGLFRRNHTGTQIYIWNLDEWGSQYCLEWDPGLTGGSSFHKGDILIRSKRLRSRPGQISRTVVYSLLSI</sequence>
<name>A0AAV1SV22_9ROSI</name>
<organism evidence="2 3">
    <name type="scientific">Dovyalis caffra</name>
    <dbReference type="NCBI Taxonomy" id="77055"/>
    <lineage>
        <taxon>Eukaryota</taxon>
        <taxon>Viridiplantae</taxon>
        <taxon>Streptophyta</taxon>
        <taxon>Embryophyta</taxon>
        <taxon>Tracheophyta</taxon>
        <taxon>Spermatophyta</taxon>
        <taxon>Magnoliopsida</taxon>
        <taxon>eudicotyledons</taxon>
        <taxon>Gunneridae</taxon>
        <taxon>Pentapetalae</taxon>
        <taxon>rosids</taxon>
        <taxon>fabids</taxon>
        <taxon>Malpighiales</taxon>
        <taxon>Salicaceae</taxon>
        <taxon>Flacourtieae</taxon>
        <taxon>Dovyalis</taxon>
    </lineage>
</organism>
<evidence type="ECO:0000313" key="2">
    <source>
        <dbReference type="EMBL" id="CAK7357581.1"/>
    </source>
</evidence>
<keyword evidence="1" id="KW-1133">Transmembrane helix</keyword>
<dbReference type="GO" id="GO:0016887">
    <property type="term" value="F:ATP hydrolysis activity"/>
    <property type="evidence" value="ECO:0007669"/>
    <property type="project" value="InterPro"/>
</dbReference>
<proteinExistence type="predicted"/>
<dbReference type="Proteomes" id="UP001314170">
    <property type="component" value="Unassembled WGS sequence"/>
</dbReference>
<comment type="caution">
    <text evidence="2">The sequence shown here is derived from an EMBL/GenBank/DDBJ whole genome shotgun (WGS) entry which is preliminary data.</text>
</comment>
<dbReference type="Gene3D" id="3.30.565.10">
    <property type="entry name" value="Histidine kinase-like ATPase, C-terminal domain"/>
    <property type="match status" value="1"/>
</dbReference>
<keyword evidence="1" id="KW-0472">Membrane</keyword>
<accession>A0AAV1SV22</accession>
<keyword evidence="3" id="KW-1185">Reference proteome</keyword>
<dbReference type="InterPro" id="IPR036890">
    <property type="entry name" value="HATPase_C_sf"/>
</dbReference>
<gene>
    <name evidence="2" type="ORF">DCAF_LOCUS27871</name>
</gene>